<evidence type="ECO:0000256" key="5">
    <source>
        <dbReference type="ARBA" id="ARBA00022622"/>
    </source>
</evidence>
<gene>
    <name evidence="12" type="ORF">EJ06DRAFT_522322</name>
</gene>
<accession>A0A6G1HTX6</accession>
<evidence type="ECO:0000256" key="8">
    <source>
        <dbReference type="ARBA" id="ARBA00023288"/>
    </source>
</evidence>
<evidence type="ECO:0000256" key="1">
    <source>
        <dbReference type="ARBA" id="ARBA00004589"/>
    </source>
</evidence>
<dbReference type="Pfam" id="PF05730">
    <property type="entry name" value="CFEM"/>
    <property type="match status" value="1"/>
</dbReference>
<dbReference type="EMBL" id="ML996697">
    <property type="protein sequence ID" value="KAF2399374.1"/>
    <property type="molecule type" value="Genomic_DNA"/>
</dbReference>
<organism evidence="12 13">
    <name type="scientific">Trichodelitschia bisporula</name>
    <dbReference type="NCBI Taxonomy" id="703511"/>
    <lineage>
        <taxon>Eukaryota</taxon>
        <taxon>Fungi</taxon>
        <taxon>Dikarya</taxon>
        <taxon>Ascomycota</taxon>
        <taxon>Pezizomycotina</taxon>
        <taxon>Dothideomycetes</taxon>
        <taxon>Dothideomycetes incertae sedis</taxon>
        <taxon>Phaeotrichales</taxon>
        <taxon>Phaeotrichaceae</taxon>
        <taxon>Trichodelitschia</taxon>
    </lineage>
</organism>
<feature type="domain" description="CFEM" evidence="11">
    <location>
        <begin position="33"/>
        <end position="98"/>
    </location>
</feature>
<feature type="compositionally biased region" description="Polar residues" evidence="9">
    <location>
        <begin position="126"/>
        <end position="138"/>
    </location>
</feature>
<dbReference type="Proteomes" id="UP000799640">
    <property type="component" value="Unassembled WGS sequence"/>
</dbReference>
<reference evidence="12" key="1">
    <citation type="journal article" date="2020" name="Stud. Mycol.">
        <title>101 Dothideomycetes genomes: a test case for predicting lifestyles and emergence of pathogens.</title>
        <authorList>
            <person name="Haridas S."/>
            <person name="Albert R."/>
            <person name="Binder M."/>
            <person name="Bloem J."/>
            <person name="Labutti K."/>
            <person name="Salamov A."/>
            <person name="Andreopoulos B."/>
            <person name="Baker S."/>
            <person name="Barry K."/>
            <person name="Bills G."/>
            <person name="Bluhm B."/>
            <person name="Cannon C."/>
            <person name="Castanera R."/>
            <person name="Culley D."/>
            <person name="Daum C."/>
            <person name="Ezra D."/>
            <person name="Gonzalez J."/>
            <person name="Henrissat B."/>
            <person name="Kuo A."/>
            <person name="Liang C."/>
            <person name="Lipzen A."/>
            <person name="Lutzoni F."/>
            <person name="Magnuson J."/>
            <person name="Mondo S."/>
            <person name="Nolan M."/>
            <person name="Ohm R."/>
            <person name="Pangilinan J."/>
            <person name="Park H.-J."/>
            <person name="Ramirez L."/>
            <person name="Alfaro M."/>
            <person name="Sun H."/>
            <person name="Tritt A."/>
            <person name="Yoshinaga Y."/>
            <person name="Zwiers L.-H."/>
            <person name="Turgeon B."/>
            <person name="Goodwin S."/>
            <person name="Spatafora J."/>
            <person name="Crous P."/>
            <person name="Grigoriev I."/>
        </authorList>
    </citation>
    <scope>NUCLEOTIDE SEQUENCE</scope>
    <source>
        <strain evidence="12">CBS 262.69</strain>
    </source>
</reference>
<proteinExistence type="inferred from homology"/>
<sequence>MHPSILLFAAALPPLSHAAATSNCYWTSRIQEWTPDCMRGCQEKAYREPGCKYEDFMCQCKRQNKMMDLMHVCMEDMKEHPCSKVEIRGWIDLVVPLCAQMAGTHDACTYDIDRRAVNIDRRPTNINRRASNTSSSSGDGAWGARITPSSTGTVAVVTSPSRPGNGGVTVGLGYDLNATVIIPEVTPGVNENVLIPPIDIKKSMMNTAKKKAGKAFPHSRQQEAECA</sequence>
<feature type="signal peptide" evidence="10">
    <location>
        <begin position="1"/>
        <end position="18"/>
    </location>
</feature>
<dbReference type="GO" id="GO:0098552">
    <property type="term" value="C:side of membrane"/>
    <property type="evidence" value="ECO:0007669"/>
    <property type="project" value="UniProtKB-KW"/>
</dbReference>
<keyword evidence="5" id="KW-0336">GPI-anchor</keyword>
<dbReference type="GO" id="GO:0005576">
    <property type="term" value="C:extracellular region"/>
    <property type="evidence" value="ECO:0007669"/>
    <property type="project" value="UniProtKB-SubCell"/>
</dbReference>
<keyword evidence="5" id="KW-0325">Glycoprotein</keyword>
<name>A0A6G1HTX6_9PEZI</name>
<keyword evidence="6 10" id="KW-0732">Signal</keyword>
<comment type="subcellular location">
    <subcellularLocation>
        <location evidence="1">Membrane</location>
        <topology evidence="1">Lipid-anchor</topology>
        <topology evidence="1">GPI-anchor</topology>
    </subcellularLocation>
    <subcellularLocation>
        <location evidence="2">Secreted</location>
    </subcellularLocation>
</comment>
<feature type="region of interest" description="Disordered" evidence="9">
    <location>
        <begin position="126"/>
        <end position="145"/>
    </location>
</feature>
<evidence type="ECO:0000256" key="3">
    <source>
        <dbReference type="ARBA" id="ARBA00010031"/>
    </source>
</evidence>
<keyword evidence="7" id="KW-1015">Disulfide bond</keyword>
<comment type="similarity">
    <text evidence="3">Belongs to the RBT5 family.</text>
</comment>
<feature type="chain" id="PRO_5026062047" description="CFEM domain-containing protein" evidence="10">
    <location>
        <begin position="19"/>
        <end position="227"/>
    </location>
</feature>
<evidence type="ECO:0000256" key="4">
    <source>
        <dbReference type="ARBA" id="ARBA00022525"/>
    </source>
</evidence>
<evidence type="ECO:0000259" key="11">
    <source>
        <dbReference type="Pfam" id="PF05730"/>
    </source>
</evidence>
<dbReference type="AlphaFoldDB" id="A0A6G1HTX6"/>
<keyword evidence="13" id="KW-1185">Reference proteome</keyword>
<evidence type="ECO:0000256" key="9">
    <source>
        <dbReference type="SAM" id="MobiDB-lite"/>
    </source>
</evidence>
<keyword evidence="8" id="KW-0449">Lipoprotein</keyword>
<keyword evidence="5" id="KW-0472">Membrane</keyword>
<evidence type="ECO:0000256" key="2">
    <source>
        <dbReference type="ARBA" id="ARBA00004613"/>
    </source>
</evidence>
<evidence type="ECO:0000313" key="12">
    <source>
        <dbReference type="EMBL" id="KAF2399374.1"/>
    </source>
</evidence>
<evidence type="ECO:0000313" key="13">
    <source>
        <dbReference type="Proteomes" id="UP000799640"/>
    </source>
</evidence>
<evidence type="ECO:0000256" key="10">
    <source>
        <dbReference type="SAM" id="SignalP"/>
    </source>
</evidence>
<protein>
    <recommendedName>
        <fullName evidence="11">CFEM domain-containing protein</fullName>
    </recommendedName>
</protein>
<keyword evidence="4" id="KW-0964">Secreted</keyword>
<evidence type="ECO:0000256" key="7">
    <source>
        <dbReference type="ARBA" id="ARBA00023157"/>
    </source>
</evidence>
<evidence type="ECO:0000256" key="6">
    <source>
        <dbReference type="ARBA" id="ARBA00022729"/>
    </source>
</evidence>
<dbReference type="InterPro" id="IPR008427">
    <property type="entry name" value="Extracellular_membr_CFEM_dom"/>
</dbReference>